<evidence type="ECO:0000259" key="6">
    <source>
        <dbReference type="Pfam" id="PF00107"/>
    </source>
</evidence>
<dbReference type="CDD" id="cd08255">
    <property type="entry name" value="2-desacetyl-2-hydroxyethyl_bacteriochlorophyllide_like"/>
    <property type="match status" value="1"/>
</dbReference>
<feature type="domain" description="Alcohol dehydrogenase-like C-terminal" evidence="6">
    <location>
        <begin position="181"/>
        <end position="299"/>
    </location>
</feature>
<keyword evidence="3" id="KW-0479">Metal-binding</keyword>
<dbReference type="InterPro" id="IPR011032">
    <property type="entry name" value="GroES-like_sf"/>
</dbReference>
<evidence type="ECO:0000256" key="1">
    <source>
        <dbReference type="ARBA" id="ARBA00001947"/>
    </source>
</evidence>
<keyword evidence="8" id="KW-1185">Reference proteome</keyword>
<dbReference type="Gene3D" id="3.40.50.720">
    <property type="entry name" value="NAD(P)-binding Rossmann-like Domain"/>
    <property type="match status" value="1"/>
</dbReference>
<dbReference type="Gene3D" id="3.90.180.10">
    <property type="entry name" value="Medium-chain alcohol dehydrogenases, catalytic domain"/>
    <property type="match status" value="1"/>
</dbReference>
<dbReference type="SUPFAM" id="SSF51735">
    <property type="entry name" value="NAD(P)-binding Rossmann-fold domains"/>
    <property type="match status" value="1"/>
</dbReference>
<evidence type="ECO:0000256" key="2">
    <source>
        <dbReference type="ARBA" id="ARBA00008072"/>
    </source>
</evidence>
<comment type="caution">
    <text evidence="7">The sequence shown here is derived from an EMBL/GenBank/DDBJ whole genome shotgun (WGS) entry which is preliminary data.</text>
</comment>
<dbReference type="Proteomes" id="UP000540685">
    <property type="component" value="Unassembled WGS sequence"/>
</dbReference>
<dbReference type="EMBL" id="JACHMP010000001">
    <property type="protein sequence ID" value="MBB5822324.1"/>
    <property type="molecule type" value="Genomic_DNA"/>
</dbReference>
<keyword evidence="5" id="KW-0560">Oxidoreductase</keyword>
<dbReference type="RefSeq" id="WP_184541758.1">
    <property type="nucleotide sequence ID" value="NZ_JACHMP010000001.1"/>
</dbReference>
<dbReference type="GO" id="GO:0046872">
    <property type="term" value="F:metal ion binding"/>
    <property type="evidence" value="ECO:0007669"/>
    <property type="project" value="UniProtKB-KW"/>
</dbReference>
<evidence type="ECO:0000256" key="5">
    <source>
        <dbReference type="ARBA" id="ARBA00023002"/>
    </source>
</evidence>
<dbReference type="SUPFAM" id="SSF50129">
    <property type="entry name" value="GroES-like"/>
    <property type="match status" value="1"/>
</dbReference>
<organism evidence="7 8">
    <name type="scientific">Streptosporangium becharense</name>
    <dbReference type="NCBI Taxonomy" id="1816182"/>
    <lineage>
        <taxon>Bacteria</taxon>
        <taxon>Bacillati</taxon>
        <taxon>Actinomycetota</taxon>
        <taxon>Actinomycetes</taxon>
        <taxon>Streptosporangiales</taxon>
        <taxon>Streptosporangiaceae</taxon>
        <taxon>Streptosporangium</taxon>
    </lineage>
</organism>
<reference evidence="7 8" key="1">
    <citation type="submission" date="2020-08" db="EMBL/GenBank/DDBJ databases">
        <title>Sequencing the genomes of 1000 actinobacteria strains.</title>
        <authorList>
            <person name="Klenk H.-P."/>
        </authorList>
    </citation>
    <scope>NUCLEOTIDE SEQUENCE [LARGE SCALE GENOMIC DNA]</scope>
    <source>
        <strain evidence="7 8">DSM 46887</strain>
    </source>
</reference>
<dbReference type="AlphaFoldDB" id="A0A7W9ILI4"/>
<gene>
    <name evidence="7" type="ORF">F4562_005386</name>
</gene>
<evidence type="ECO:0000256" key="3">
    <source>
        <dbReference type="ARBA" id="ARBA00022723"/>
    </source>
</evidence>
<dbReference type="InterPro" id="IPR036188">
    <property type="entry name" value="FAD/NAD-bd_sf"/>
</dbReference>
<sequence length="368" mass="39694">MGERTVRVLQVAGVGEVVIAEEPEPPVEDGGFRVETLYSGFSAGTELSYVKGTNPYLSAGWDPVLGLFRADRPAVAYPVRRLGYMEVARVVESRTPALSPGRVVAMAYGHRTGHTANPVADRFVPLPDDLDPLLGVYAAHMGPICANGLLHAAADVCGPDVRALGDGVRGRRVAVTGAGVVGLLTALFARHHGAAEVAVVDRTRDRLDRAERLGFTAVPMDGADPAVAVKARWRHSPGDRGADVVFQCRGRPESLHVALRLLRPRGTVVDLAFYQGGADRVRLGEEFHHNALSIRCSQIGRVPRGLDHLWSRDRLSAETLDLLRAYGDGIRRQFVTDVVPFDDAPDFVRALASGRHHTVQAVFDTTSG</sequence>
<dbReference type="SUPFAM" id="SSF51905">
    <property type="entry name" value="FAD/NAD(P)-binding domain"/>
    <property type="match status" value="1"/>
</dbReference>
<proteinExistence type="inferred from homology"/>
<dbReference type="PANTHER" id="PTHR43350:SF19">
    <property type="entry name" value="D-GULOSIDE 3-DEHYDROGENASE"/>
    <property type="match status" value="1"/>
</dbReference>
<dbReference type="Pfam" id="PF00107">
    <property type="entry name" value="ADH_zinc_N"/>
    <property type="match status" value="1"/>
</dbReference>
<dbReference type="GO" id="GO:0016491">
    <property type="term" value="F:oxidoreductase activity"/>
    <property type="evidence" value="ECO:0007669"/>
    <property type="project" value="UniProtKB-KW"/>
</dbReference>
<comment type="cofactor">
    <cofactor evidence="1">
        <name>Zn(2+)</name>
        <dbReference type="ChEBI" id="CHEBI:29105"/>
    </cofactor>
</comment>
<evidence type="ECO:0000313" key="7">
    <source>
        <dbReference type="EMBL" id="MBB5822324.1"/>
    </source>
</evidence>
<evidence type="ECO:0000313" key="8">
    <source>
        <dbReference type="Proteomes" id="UP000540685"/>
    </source>
</evidence>
<dbReference type="InterPro" id="IPR036291">
    <property type="entry name" value="NAD(P)-bd_dom_sf"/>
</dbReference>
<dbReference type="InterPro" id="IPR013149">
    <property type="entry name" value="ADH-like_C"/>
</dbReference>
<name>A0A7W9ILI4_9ACTN</name>
<accession>A0A7W9ILI4</accession>
<comment type="similarity">
    <text evidence="2">Belongs to the zinc-containing alcohol dehydrogenase family.</text>
</comment>
<evidence type="ECO:0000256" key="4">
    <source>
        <dbReference type="ARBA" id="ARBA00022833"/>
    </source>
</evidence>
<protein>
    <submittedName>
        <fullName evidence="7">Threonine dehydrogenase-like Zn-dependent dehydrogenase</fullName>
    </submittedName>
</protein>
<keyword evidence="4" id="KW-0862">Zinc</keyword>
<dbReference type="PANTHER" id="PTHR43350">
    <property type="entry name" value="NAD-DEPENDENT ALCOHOL DEHYDROGENASE"/>
    <property type="match status" value="1"/>
</dbReference>